<dbReference type="AlphaFoldDB" id="A0A418YF13"/>
<protein>
    <submittedName>
        <fullName evidence="1">Fis family transcriptional regulator</fullName>
    </submittedName>
</protein>
<sequence>MRKSDKKLDNELRGSLTRLCENELERIAGFQWVTHTVHYPNVSASLRIICVFDNNESLALFVSSKEQSVIESRILKVLADLNVKLKSVPKQLVFDSEENCARFNDGNWAERLS</sequence>
<dbReference type="RefSeq" id="WP_119910658.1">
    <property type="nucleotide sequence ID" value="NZ_QZCH01000011.1"/>
</dbReference>
<dbReference type="OrthoDB" id="6996126at2"/>
<organism evidence="1 2">
    <name type="scientific">Motilimonas pumila</name>
    <dbReference type="NCBI Taxonomy" id="2303987"/>
    <lineage>
        <taxon>Bacteria</taxon>
        <taxon>Pseudomonadati</taxon>
        <taxon>Pseudomonadota</taxon>
        <taxon>Gammaproteobacteria</taxon>
        <taxon>Alteromonadales</taxon>
        <taxon>Alteromonadales genera incertae sedis</taxon>
        <taxon>Motilimonas</taxon>
    </lineage>
</organism>
<proteinExistence type="predicted"/>
<evidence type="ECO:0000313" key="1">
    <source>
        <dbReference type="EMBL" id="RJG47774.1"/>
    </source>
</evidence>
<reference evidence="1 2" key="2">
    <citation type="submission" date="2019-01" db="EMBL/GenBank/DDBJ databases">
        <title>Motilimonas pumilus sp. nov., isolated from the gut of sea cucumber (Apostichopus japonicus).</title>
        <authorList>
            <person name="Wang F.-Q."/>
            <person name="Ren L.-H."/>
            <person name="Lin Y.-W."/>
            <person name="Sun G.-H."/>
            <person name="Du Z.-J."/>
            <person name="Zhao J.-X."/>
            <person name="Liu X.-J."/>
            <person name="Liu L.-J."/>
        </authorList>
    </citation>
    <scope>NUCLEOTIDE SEQUENCE [LARGE SCALE GENOMIC DNA]</scope>
    <source>
        <strain evidence="1 2">PLHSC7-2</strain>
    </source>
</reference>
<gene>
    <name evidence="1" type="ORF">D1Z90_10270</name>
</gene>
<comment type="caution">
    <text evidence="1">The sequence shown here is derived from an EMBL/GenBank/DDBJ whole genome shotgun (WGS) entry which is preliminary data.</text>
</comment>
<evidence type="ECO:0000313" key="2">
    <source>
        <dbReference type="Proteomes" id="UP000283255"/>
    </source>
</evidence>
<dbReference type="EMBL" id="QZCH01000011">
    <property type="protein sequence ID" value="RJG47774.1"/>
    <property type="molecule type" value="Genomic_DNA"/>
</dbReference>
<keyword evidence="2" id="KW-1185">Reference proteome</keyword>
<name>A0A418YF13_9GAMM</name>
<dbReference type="Proteomes" id="UP000283255">
    <property type="component" value="Unassembled WGS sequence"/>
</dbReference>
<reference evidence="1 2" key="1">
    <citation type="submission" date="2018-09" db="EMBL/GenBank/DDBJ databases">
        <authorList>
            <person name="Wang F."/>
        </authorList>
    </citation>
    <scope>NUCLEOTIDE SEQUENCE [LARGE SCALE GENOMIC DNA]</scope>
    <source>
        <strain evidence="1 2">PLHSC7-2</strain>
    </source>
</reference>
<accession>A0A418YF13</accession>